<dbReference type="Pfam" id="PF07714">
    <property type="entry name" value="PK_Tyr_Ser-Thr"/>
    <property type="match status" value="1"/>
</dbReference>
<dbReference type="InterPro" id="IPR000719">
    <property type="entry name" value="Prot_kinase_dom"/>
</dbReference>
<dbReference type="STRING" id="1348612.A0A397H6R3"/>
<sequence length="491" mass="57403">MFEPVNYYACHNCGKETFIDLRKLCEQCYTSGNKNIDNFIKHTQLSGLKFYLKIKPELQPCPHLEWVPYHNFLDIEYIAEGGFSKIFKATCNLNGQKRHIVLKTLNDSKNADTKFLNELKLTYQLKSKFVIKCYGATQDPKTKNYAFILDYAPNGDLHHFLRKNFKKVTWKKKINLFRDIIIGIKFLHDNKIIHCDLHSGNILIITNDVFEAVISDLGFSQRVTVNSKNSKKSQMYGVIPYMASELFKGEPHTFASDVYSLGMIMWELTTGHKPFHDQEYGPKLILDILDGKRPEITKDTPECWENLMKKCWHPNPSQRPTIDKIYQLFLDFKYYCDHSKDDIKKKYPDKYDISLEFKKAEKKRLEMIKSKKPFINNSLYEHPNPRYYSISLDSMLESIDSVSIGQFSIDNFDIMNSKLEMIKSKKPFINNSLYEHPNPRYYSISLDSMLESIDSVSIGQFSIDNFDIMNSNSDQIKNFENSECSKNSKRE</sequence>
<dbReference type="Proteomes" id="UP000266861">
    <property type="component" value="Unassembled WGS sequence"/>
</dbReference>
<evidence type="ECO:0000313" key="2">
    <source>
        <dbReference type="EMBL" id="RHZ58752.1"/>
    </source>
</evidence>
<comment type="caution">
    <text evidence="2">The sequence shown here is derived from an EMBL/GenBank/DDBJ whole genome shotgun (WGS) entry which is preliminary data.</text>
</comment>
<keyword evidence="3" id="KW-1185">Reference proteome</keyword>
<name>A0A397H6R3_9GLOM</name>
<dbReference type="GO" id="GO:0004672">
    <property type="term" value="F:protein kinase activity"/>
    <property type="evidence" value="ECO:0007669"/>
    <property type="project" value="InterPro"/>
</dbReference>
<dbReference type="EMBL" id="PQFF01000334">
    <property type="protein sequence ID" value="RHZ58752.1"/>
    <property type="molecule type" value="Genomic_DNA"/>
</dbReference>
<dbReference type="PANTHER" id="PTHR23257">
    <property type="entry name" value="SERINE-THREONINE PROTEIN KINASE"/>
    <property type="match status" value="1"/>
</dbReference>
<proteinExistence type="predicted"/>
<evidence type="ECO:0000259" key="1">
    <source>
        <dbReference type="PROSITE" id="PS50011"/>
    </source>
</evidence>
<gene>
    <name evidence="2" type="ORF">Glove_368g15</name>
</gene>
<feature type="domain" description="Protein kinase" evidence="1">
    <location>
        <begin position="72"/>
        <end position="330"/>
    </location>
</feature>
<dbReference type="InterPro" id="IPR050167">
    <property type="entry name" value="Ser_Thr_protein_kinase"/>
</dbReference>
<dbReference type="GO" id="GO:0005524">
    <property type="term" value="F:ATP binding"/>
    <property type="evidence" value="ECO:0007669"/>
    <property type="project" value="InterPro"/>
</dbReference>
<evidence type="ECO:0000313" key="3">
    <source>
        <dbReference type="Proteomes" id="UP000266861"/>
    </source>
</evidence>
<dbReference type="AlphaFoldDB" id="A0A397H6R3"/>
<reference evidence="2 3" key="1">
    <citation type="submission" date="2018-08" db="EMBL/GenBank/DDBJ databases">
        <title>Genome and evolution of the arbuscular mycorrhizal fungus Diversispora epigaea (formerly Glomus versiforme) and its bacterial endosymbionts.</title>
        <authorList>
            <person name="Sun X."/>
            <person name="Fei Z."/>
            <person name="Harrison M."/>
        </authorList>
    </citation>
    <scope>NUCLEOTIDE SEQUENCE [LARGE SCALE GENOMIC DNA]</scope>
    <source>
        <strain evidence="2 3">IT104</strain>
    </source>
</reference>
<dbReference type="Gene3D" id="1.10.510.10">
    <property type="entry name" value="Transferase(Phosphotransferase) domain 1"/>
    <property type="match status" value="1"/>
</dbReference>
<dbReference type="InterPro" id="IPR011009">
    <property type="entry name" value="Kinase-like_dom_sf"/>
</dbReference>
<protein>
    <recommendedName>
        <fullName evidence="1">Protein kinase domain-containing protein</fullName>
    </recommendedName>
</protein>
<accession>A0A397H6R3</accession>
<dbReference type="InterPro" id="IPR001245">
    <property type="entry name" value="Ser-Thr/Tyr_kinase_cat_dom"/>
</dbReference>
<dbReference type="OrthoDB" id="266718at2759"/>
<dbReference type="GO" id="GO:0007165">
    <property type="term" value="P:signal transduction"/>
    <property type="evidence" value="ECO:0007669"/>
    <property type="project" value="TreeGrafter"/>
</dbReference>
<dbReference type="GO" id="GO:0005737">
    <property type="term" value="C:cytoplasm"/>
    <property type="evidence" value="ECO:0007669"/>
    <property type="project" value="TreeGrafter"/>
</dbReference>
<dbReference type="PROSITE" id="PS50011">
    <property type="entry name" value="PROTEIN_KINASE_DOM"/>
    <property type="match status" value="1"/>
</dbReference>
<dbReference type="PRINTS" id="PR00109">
    <property type="entry name" value="TYRKINASE"/>
</dbReference>
<dbReference type="SUPFAM" id="SSF56112">
    <property type="entry name" value="Protein kinase-like (PK-like)"/>
    <property type="match status" value="1"/>
</dbReference>
<organism evidence="2 3">
    <name type="scientific">Diversispora epigaea</name>
    <dbReference type="NCBI Taxonomy" id="1348612"/>
    <lineage>
        <taxon>Eukaryota</taxon>
        <taxon>Fungi</taxon>
        <taxon>Fungi incertae sedis</taxon>
        <taxon>Mucoromycota</taxon>
        <taxon>Glomeromycotina</taxon>
        <taxon>Glomeromycetes</taxon>
        <taxon>Diversisporales</taxon>
        <taxon>Diversisporaceae</taxon>
        <taxon>Diversispora</taxon>
    </lineage>
</organism>